<dbReference type="AlphaFoldDB" id="A0A850PVE6"/>
<dbReference type="InterPro" id="IPR011010">
    <property type="entry name" value="DNA_brk_join_enz"/>
</dbReference>
<dbReference type="Proteomes" id="UP000570517">
    <property type="component" value="Unassembled WGS sequence"/>
</dbReference>
<evidence type="ECO:0000313" key="1">
    <source>
        <dbReference type="EMBL" id="NVN51964.1"/>
    </source>
</evidence>
<dbReference type="EMBL" id="JABFYL010000039">
    <property type="protein sequence ID" value="NVN51964.1"/>
    <property type="molecule type" value="Genomic_DNA"/>
</dbReference>
<gene>
    <name evidence="1" type="ORF">HLY00_1957</name>
</gene>
<sequence>MTQQLEQLLKPHSPPDMRIKRLIVELAAVPRPESILTWMRNADTANLLAQVGARELQLSHDAFDALPPSRNVEHLREMLVHHRMMPSRGDPIMVRFEAWVDQRLKSLDNTPVIHAPIEQYARWHHLRRLREPSQRPRNMANATGFAKQQITEATKFLRWLLDEHGTVVDDLRQDQIDSYLSEGPTTRAAVRNFVRWRAAAGIAGRFETRYRTAEHTPLMTSARRLALIKTMIEADHIVPSARIAGLILLLYGVPVSRIAELTVDDIEAGADGTSIKVGALAAPIPRALLPLLHDYLNARKRGTMNHGCRWLFPGLNAGQHTTEQTLMQQLRGLGIDIKAARNGALHDLIKEIDPASLADLLGYTANTLNIHAARAAVPMATYPAIGSLRSGSREQ</sequence>
<evidence type="ECO:0008006" key="3">
    <source>
        <dbReference type="Google" id="ProtNLM"/>
    </source>
</evidence>
<name>A0A850PVE6_9MYCO</name>
<accession>A0A850PVE6</accession>
<reference evidence="1 2" key="1">
    <citation type="submission" date="2020-05" db="EMBL/GenBank/DDBJ databases">
        <title>Draft genome sequence of Mycobacterium hippocampi DL, isolated from European seabass, Dicentrarchus labrax, reared in fish farms.</title>
        <authorList>
            <person name="Stathopoulou P."/>
            <person name="Asimakis E."/>
            <person name="Tzokas K."/>
            <person name="Batargias C."/>
            <person name="Tsiamis G."/>
        </authorList>
    </citation>
    <scope>NUCLEOTIDE SEQUENCE [LARGE SCALE GENOMIC DNA]</scope>
    <source>
        <strain evidence="1 2">DL</strain>
    </source>
</reference>
<protein>
    <recommendedName>
        <fullName evidence="3">Integrase</fullName>
    </recommendedName>
</protein>
<evidence type="ECO:0000313" key="2">
    <source>
        <dbReference type="Proteomes" id="UP000570517"/>
    </source>
</evidence>
<organism evidence="1 2">
    <name type="scientific">Mycolicibacterium hippocampi</name>
    <dbReference type="NCBI Taxonomy" id="659824"/>
    <lineage>
        <taxon>Bacteria</taxon>
        <taxon>Bacillati</taxon>
        <taxon>Actinomycetota</taxon>
        <taxon>Actinomycetes</taxon>
        <taxon>Mycobacteriales</taxon>
        <taxon>Mycobacteriaceae</taxon>
        <taxon>Mycolicibacterium</taxon>
    </lineage>
</organism>
<comment type="caution">
    <text evidence="1">The sequence shown here is derived from an EMBL/GenBank/DDBJ whole genome shotgun (WGS) entry which is preliminary data.</text>
</comment>
<dbReference type="GO" id="GO:0003677">
    <property type="term" value="F:DNA binding"/>
    <property type="evidence" value="ECO:0007669"/>
    <property type="project" value="InterPro"/>
</dbReference>
<proteinExistence type="predicted"/>
<dbReference type="RefSeq" id="WP_178360220.1">
    <property type="nucleotide sequence ID" value="NZ_JABFYL010000039.1"/>
</dbReference>
<dbReference type="SUPFAM" id="SSF56349">
    <property type="entry name" value="DNA breaking-rejoining enzymes"/>
    <property type="match status" value="1"/>
</dbReference>
<keyword evidence="2" id="KW-1185">Reference proteome</keyword>